<dbReference type="AlphaFoldDB" id="A0A378KTY0"/>
<dbReference type="EMBL" id="LNYR01000041">
    <property type="protein sequence ID" value="KTD44644.1"/>
    <property type="molecule type" value="Genomic_DNA"/>
</dbReference>
<protein>
    <submittedName>
        <fullName evidence="3">Ankyrin repeat protein</fullName>
    </submittedName>
</protein>
<evidence type="ECO:0000313" key="6">
    <source>
        <dbReference type="Proteomes" id="UP000254230"/>
    </source>
</evidence>
<keyword evidence="1" id="KW-1133">Transmembrane helix</keyword>
<dbReference type="Proteomes" id="UP000054639">
    <property type="component" value="Unassembled WGS sequence"/>
</dbReference>
<gene>
    <name evidence="2" type="ORF">Lqua_2811</name>
    <name evidence="3" type="ORF">NCTC12376_00631</name>
    <name evidence="4" type="ORF">NCTC12376_03641</name>
</gene>
<accession>A0A378KTY0</accession>
<dbReference type="RefSeq" id="WP_058474944.1">
    <property type="nucleotide sequence ID" value="NZ_CAAAIL010000019.1"/>
</dbReference>
<reference evidence="3 6" key="2">
    <citation type="submission" date="2018-06" db="EMBL/GenBank/DDBJ databases">
        <authorList>
            <consortium name="Pathogen Informatics"/>
            <person name="Doyle S."/>
        </authorList>
    </citation>
    <scope>NUCLEOTIDE SEQUENCE [LARGE SCALE GENOMIC DNA]</scope>
    <source>
        <strain evidence="3 6">NCTC12376</strain>
    </source>
</reference>
<sequence>MPVRFLSENAQAMLLDGHNQGKKRHDQIPLIHRNSITGWPLLQVSLFSPSTKDTQIYEHALGGGKCHYFYIGAFNLACALAKIPGPMEITAGYGLTATREQLTTENVGLFLERFIIKHKVINTTIASDSGAYGKTLTVECPEGESSKLQFALTDLFRFAVKKGSVISDIGGWKDSPGYSESDLRKNINDEVAVFAEGQIFVDLGDLLEREVKDVDILDFFKHLFKVNEFLAFKEQNPELDTLPSVVHVDDVVESKLTASNLIPSSSLVQGDEVPEPLKNNQDVTAPHLSVSNQPDVRKNEDIAFDEFKLTNIHLKNIYFQIKIMRDYGISLTASDLDKGKEVESLANALETKLDDFYKKSLVKKPDEQELLKFKADFKGLLNSKNDQMREHREIWKPIVANILISLTGIGLLALAGHALYQAVKSWNQNEEITVNKLMFFGQTESEKKVEDIEQAIESAPSDINKIK</sequence>
<keyword evidence="1" id="KW-0812">Transmembrane</keyword>
<evidence type="ECO:0000313" key="3">
    <source>
        <dbReference type="EMBL" id="STY16838.1"/>
    </source>
</evidence>
<proteinExistence type="predicted"/>
<dbReference type="EMBL" id="UGOW01000001">
    <property type="protein sequence ID" value="STY16838.1"/>
    <property type="molecule type" value="Genomic_DNA"/>
</dbReference>
<dbReference type="EMBL" id="UGOW01000004">
    <property type="protein sequence ID" value="STY83175.1"/>
    <property type="molecule type" value="Genomic_DNA"/>
</dbReference>
<name>A0A378KTY0_9GAMM</name>
<reference evidence="2 5" key="1">
    <citation type="submission" date="2015-11" db="EMBL/GenBank/DDBJ databases">
        <title>Genomic analysis of 38 Legionella species identifies large and diverse effector repertoires.</title>
        <authorList>
            <person name="Burstein D."/>
            <person name="Amaro F."/>
            <person name="Zusman T."/>
            <person name="Lifshitz Z."/>
            <person name="Cohen O."/>
            <person name="Gilbert J.A."/>
            <person name="Pupko T."/>
            <person name="Shuman H.A."/>
            <person name="Segal G."/>
        </authorList>
    </citation>
    <scope>NUCLEOTIDE SEQUENCE [LARGE SCALE GENOMIC DNA]</scope>
    <source>
        <strain evidence="2 5">ATCC 49507</strain>
    </source>
</reference>
<feature type="transmembrane region" description="Helical" evidence="1">
    <location>
        <begin position="398"/>
        <end position="420"/>
    </location>
</feature>
<organism evidence="3 6">
    <name type="scientific">Legionella quateirensis</name>
    <dbReference type="NCBI Taxonomy" id="45072"/>
    <lineage>
        <taxon>Bacteria</taxon>
        <taxon>Pseudomonadati</taxon>
        <taxon>Pseudomonadota</taxon>
        <taxon>Gammaproteobacteria</taxon>
        <taxon>Legionellales</taxon>
        <taxon>Legionellaceae</taxon>
        <taxon>Legionella</taxon>
    </lineage>
</organism>
<evidence type="ECO:0000313" key="5">
    <source>
        <dbReference type="Proteomes" id="UP000054639"/>
    </source>
</evidence>
<dbReference type="Proteomes" id="UP000254230">
    <property type="component" value="Unassembled WGS sequence"/>
</dbReference>
<keyword evidence="1" id="KW-0472">Membrane</keyword>
<evidence type="ECO:0000256" key="1">
    <source>
        <dbReference type="SAM" id="Phobius"/>
    </source>
</evidence>
<keyword evidence="5" id="KW-1185">Reference proteome</keyword>
<evidence type="ECO:0000313" key="2">
    <source>
        <dbReference type="EMBL" id="KTD44644.1"/>
    </source>
</evidence>
<dbReference type="OrthoDB" id="5651794at2"/>
<evidence type="ECO:0000313" key="4">
    <source>
        <dbReference type="EMBL" id="STY83175.1"/>
    </source>
</evidence>